<dbReference type="EMBL" id="JAQQWM010000007">
    <property type="protein sequence ID" value="KAK8057822.1"/>
    <property type="molecule type" value="Genomic_DNA"/>
</dbReference>
<evidence type="ECO:0008006" key="4">
    <source>
        <dbReference type="Google" id="ProtNLM"/>
    </source>
</evidence>
<comment type="caution">
    <text evidence="2">The sequence shown here is derived from an EMBL/GenBank/DDBJ whole genome shotgun (WGS) entry which is preliminary data.</text>
</comment>
<feature type="region of interest" description="Disordered" evidence="1">
    <location>
        <begin position="1"/>
        <end position="25"/>
    </location>
</feature>
<feature type="region of interest" description="Disordered" evidence="1">
    <location>
        <begin position="181"/>
        <end position="201"/>
    </location>
</feature>
<gene>
    <name evidence="2" type="ORF">PG996_011759</name>
</gene>
<accession>A0ABR1UFZ2</accession>
<organism evidence="2 3">
    <name type="scientific">Apiospora saccharicola</name>
    <dbReference type="NCBI Taxonomy" id="335842"/>
    <lineage>
        <taxon>Eukaryota</taxon>
        <taxon>Fungi</taxon>
        <taxon>Dikarya</taxon>
        <taxon>Ascomycota</taxon>
        <taxon>Pezizomycotina</taxon>
        <taxon>Sordariomycetes</taxon>
        <taxon>Xylariomycetidae</taxon>
        <taxon>Amphisphaeriales</taxon>
        <taxon>Apiosporaceae</taxon>
        <taxon>Apiospora</taxon>
    </lineage>
</organism>
<evidence type="ECO:0000313" key="2">
    <source>
        <dbReference type="EMBL" id="KAK8057822.1"/>
    </source>
</evidence>
<evidence type="ECO:0000256" key="1">
    <source>
        <dbReference type="SAM" id="MobiDB-lite"/>
    </source>
</evidence>
<feature type="compositionally biased region" description="Polar residues" evidence="1">
    <location>
        <begin position="1"/>
        <end position="13"/>
    </location>
</feature>
<name>A0ABR1UFZ2_9PEZI</name>
<protein>
    <recommendedName>
        <fullName evidence="4">Zn(2)-C6 fungal-type domain-containing protein</fullName>
    </recommendedName>
</protein>
<evidence type="ECO:0000313" key="3">
    <source>
        <dbReference type="Proteomes" id="UP001446871"/>
    </source>
</evidence>
<proteinExistence type="predicted"/>
<sequence length="351" mass="39029">MDHTGNSDTSSADPQGEEIVMSGQDDLLDVLGDTIDPVDEPLPNWDPFQPVPEFHVNPDDSFSFFLNDAAIHNATTELTSPEEHTASQNFDATGSSIDPADMMLDVDPALTSMITESVDDNAIEAVLVWSSLRRSPSNPTSLTEFNRRGNESVVGPISGMSLPGLQLNLDHISTHRRSLITPSHSQHKTPWPYDSETSAPRMKPLLPKQPTSAPTEVPVIADRPQSSLAETSGLIWPSIHQHTRKRRAEDPLESIRWKKVITLDTYSHVPVTTKDQIIPDTSRKTELGGNSQRRPRVCLWCRTNQKGCKGEMPCANCLKRLQDRAENETIGNFKCVSSDFGEHIHRKRLPF</sequence>
<reference evidence="2 3" key="1">
    <citation type="submission" date="2023-01" db="EMBL/GenBank/DDBJ databases">
        <title>Analysis of 21 Apiospora genomes using comparative genomics revels a genus with tremendous synthesis potential of carbohydrate active enzymes and secondary metabolites.</title>
        <authorList>
            <person name="Sorensen T."/>
        </authorList>
    </citation>
    <scope>NUCLEOTIDE SEQUENCE [LARGE SCALE GENOMIC DNA]</scope>
    <source>
        <strain evidence="2 3">CBS 83171</strain>
    </source>
</reference>
<dbReference type="Proteomes" id="UP001446871">
    <property type="component" value="Unassembled WGS sequence"/>
</dbReference>
<keyword evidence="3" id="KW-1185">Reference proteome</keyword>